<feature type="compositionally biased region" description="Polar residues" evidence="8">
    <location>
        <begin position="115"/>
        <end position="131"/>
    </location>
</feature>
<feature type="region of interest" description="Disordered" evidence="8">
    <location>
        <begin position="64"/>
        <end position="87"/>
    </location>
</feature>
<evidence type="ECO:0000256" key="4">
    <source>
        <dbReference type="ARBA" id="ARBA00022737"/>
    </source>
</evidence>
<dbReference type="PANTHER" id="PTHR18916:SF85">
    <property type="entry name" value="TUBULIN-FOLDING COFACTOR B"/>
    <property type="match status" value="1"/>
</dbReference>
<dbReference type="InterPro" id="IPR032108">
    <property type="entry name" value="CLIP1_ZNF"/>
</dbReference>
<feature type="coiled-coil region" evidence="7">
    <location>
        <begin position="437"/>
        <end position="635"/>
    </location>
</feature>
<dbReference type="EMBL" id="JBCLYO010000016">
    <property type="protein sequence ID" value="KAL0081857.1"/>
    <property type="molecule type" value="Genomic_DNA"/>
</dbReference>
<evidence type="ECO:0000256" key="5">
    <source>
        <dbReference type="ARBA" id="ARBA00023054"/>
    </source>
</evidence>
<dbReference type="SMART" id="SM01052">
    <property type="entry name" value="CAP_GLY"/>
    <property type="match status" value="1"/>
</dbReference>
<evidence type="ECO:0000256" key="6">
    <source>
        <dbReference type="ARBA" id="ARBA00023212"/>
    </source>
</evidence>
<keyword evidence="3" id="KW-0493">Microtubule</keyword>
<sequence length="1070" mass="121783">MSIVGTLKFLGTAHFKEGLWAGIQLDIVGTGKNDGSVGGARYFQCPPNTGLFVLASKVAPLDRDSDSVRSLSPPSPQQHRSSVNQISAGSRAARYIGLTATQLTQSQSSSHRPTRTPQTSVPLQRNKSYSMVSPPPQQQHQQQQQSQNQNLSLNQRRATTIGMPSPATTPTSTSVHDDEDPHDGLLLEEEEEHMLTDTPVPANLALSKSTDPSSIVETESAHARLERVLGEAIQQAPDETVIHLQQLQLRVEVLEAENKFLKLENAQNKTAQQILERSLLLRKKDGEDESYFTLEGHTAVVQEIRDEHATAIAGWETKATDWQQVRSGLESRITALELEQSELVQERDRLAEQLSESKRQTHQMEHRVHELEQQVAVAEANAAASQASRTANTTTSFYSQDPEELRERQTQMEVEMEEVHEKMGSLMDAMRAKDMFLGKLSEQVESHRNMIEEKEREVRRVRADTDRHQREKERYRLEADELEKKLLEHQDCATKEQFDKIKRDLGLARDSLAKENLAVEDYRKRIESLDASVDELKKAGMESIELYESSVELHRVDMEAINASLMDERRKVTALEAEREDLRKAGLDAIEAYETTIEELKKEHTSGREDEASQRKDMQTTIAKLKQEIEQLVNSSSNPTEQVETIKDVWDSERRRLEDQLALSLDQLSRERDSQTGLKQETESLREQIKEAEKIAKEKAKLEDQVGRLQTDYDAQLVARNKYLEDIRASVESQKKTEGELRRLTEAKEKAERDLASAQALLQRAEASLAELRQGPVDTEAMLKERQQHTKDMDTLRSEIERLEAQNGMLAKQKEEAEHAAKQKDARADGGEEWKKQAEKLKVENARLASECDKISEAHKQVENECLKLMEEVEKLHAESAIFSQPEDISGDNDGEERVRKLQAQLVESKRQLDRQQTAHKAELAQVQEAQRKEHDRNTAGLHRDISELESLIESKIFKEADLEEVLEHERKQTSRLRDELSDMKDQVKRLLREREQQQQRPLSFSIDTISGLYCEICEVAGHDLMGCKAVVPEAAKLNIDHDSKQLYCENCDENGLHDTDHCPNQNETF</sequence>
<feature type="region of interest" description="Disordered" evidence="8">
    <location>
        <begin position="384"/>
        <end position="405"/>
    </location>
</feature>
<comment type="caution">
    <text evidence="10">The sequence shown here is derived from an EMBL/GenBank/DDBJ whole genome shotgun (WGS) entry which is preliminary data.</text>
</comment>
<keyword evidence="2" id="KW-0963">Cytoplasm</keyword>
<keyword evidence="5 7" id="KW-0175">Coiled coil</keyword>
<evidence type="ECO:0000313" key="10">
    <source>
        <dbReference type="EMBL" id="KAL0081857.1"/>
    </source>
</evidence>
<keyword evidence="11" id="KW-1185">Reference proteome</keyword>
<evidence type="ECO:0000259" key="9">
    <source>
        <dbReference type="PROSITE" id="PS50245"/>
    </source>
</evidence>
<dbReference type="Pfam" id="PF01302">
    <property type="entry name" value="CAP_GLY"/>
    <property type="match status" value="1"/>
</dbReference>
<dbReference type="InterPro" id="IPR036859">
    <property type="entry name" value="CAP-Gly_dom_sf"/>
</dbReference>
<feature type="compositionally biased region" description="Polar residues" evidence="8">
    <location>
        <begin position="77"/>
        <end position="87"/>
    </location>
</feature>
<dbReference type="SUPFAM" id="SSF74924">
    <property type="entry name" value="Cap-Gly domain"/>
    <property type="match status" value="1"/>
</dbReference>
<comment type="subcellular location">
    <subcellularLocation>
        <location evidence="1">Cytoplasm</location>
        <location evidence="1">Cytoskeleton</location>
    </subcellularLocation>
</comment>
<gene>
    <name evidence="10" type="ORF">J3Q64DRAFT_1643292</name>
</gene>
<dbReference type="Pfam" id="PF16641">
    <property type="entry name" value="CLIP1_ZNF"/>
    <property type="match status" value="2"/>
</dbReference>
<reference evidence="10 11" key="1">
    <citation type="submission" date="2024-04" db="EMBL/GenBank/DDBJ databases">
        <title>Symmetric and asymmetric DNA N6-adenine methylation regulates different biological responses in Mucorales.</title>
        <authorList>
            <consortium name="Lawrence Berkeley National Laboratory"/>
            <person name="Lax C."/>
            <person name="Mondo S.J."/>
            <person name="Osorio-Concepcion M."/>
            <person name="Muszewska A."/>
            <person name="Corrochano-Luque M."/>
            <person name="Gutierrez G."/>
            <person name="Riley R."/>
            <person name="Lipzen A."/>
            <person name="Guo J."/>
            <person name="Hundley H."/>
            <person name="Amirebrahimi M."/>
            <person name="Ng V."/>
            <person name="Lorenzo-Gutierrez D."/>
            <person name="Binder U."/>
            <person name="Yang J."/>
            <person name="Song Y."/>
            <person name="Canovas D."/>
            <person name="Navarro E."/>
            <person name="Freitag M."/>
            <person name="Gabaldon T."/>
            <person name="Grigoriev I.V."/>
            <person name="Corrochano L.M."/>
            <person name="Nicolas F.E."/>
            <person name="Garre V."/>
        </authorList>
    </citation>
    <scope>NUCLEOTIDE SEQUENCE [LARGE SCALE GENOMIC DNA]</scope>
    <source>
        <strain evidence="10 11">L51</strain>
    </source>
</reference>
<feature type="region of interest" description="Disordered" evidence="8">
    <location>
        <begin position="102"/>
        <end position="182"/>
    </location>
</feature>
<evidence type="ECO:0000256" key="2">
    <source>
        <dbReference type="ARBA" id="ARBA00022490"/>
    </source>
</evidence>
<dbReference type="PANTHER" id="PTHR18916">
    <property type="entry name" value="DYNACTIN 1-RELATED MICROTUBULE-BINDING"/>
    <property type="match status" value="1"/>
</dbReference>
<keyword evidence="4" id="KW-0677">Repeat</keyword>
<feature type="coiled-coil region" evidence="7">
    <location>
        <begin position="960"/>
        <end position="1001"/>
    </location>
</feature>
<dbReference type="Proteomes" id="UP001448207">
    <property type="component" value="Unassembled WGS sequence"/>
</dbReference>
<protein>
    <recommendedName>
        <fullName evidence="9">CAP-Gly domain-containing protein</fullName>
    </recommendedName>
</protein>
<feature type="compositionally biased region" description="Low complexity" evidence="8">
    <location>
        <begin position="138"/>
        <end position="155"/>
    </location>
</feature>
<dbReference type="PROSITE" id="PS00845">
    <property type="entry name" value="CAP_GLY_1"/>
    <property type="match status" value="1"/>
</dbReference>
<accession>A0ABR3ATT5</accession>
<dbReference type="InterPro" id="IPR000938">
    <property type="entry name" value="CAP-Gly_domain"/>
</dbReference>
<evidence type="ECO:0000256" key="8">
    <source>
        <dbReference type="SAM" id="MobiDB-lite"/>
    </source>
</evidence>
<feature type="compositionally biased region" description="Low complexity" evidence="8">
    <location>
        <begin position="384"/>
        <end position="396"/>
    </location>
</feature>
<feature type="compositionally biased region" description="Low complexity" evidence="8">
    <location>
        <begin position="164"/>
        <end position="174"/>
    </location>
</feature>
<organism evidence="10 11">
    <name type="scientific">Phycomyces blakesleeanus</name>
    <dbReference type="NCBI Taxonomy" id="4837"/>
    <lineage>
        <taxon>Eukaryota</taxon>
        <taxon>Fungi</taxon>
        <taxon>Fungi incertae sedis</taxon>
        <taxon>Mucoromycota</taxon>
        <taxon>Mucoromycotina</taxon>
        <taxon>Mucoromycetes</taxon>
        <taxon>Mucorales</taxon>
        <taxon>Phycomycetaceae</taxon>
        <taxon>Phycomyces</taxon>
    </lineage>
</organism>
<proteinExistence type="predicted"/>
<dbReference type="PROSITE" id="PS50245">
    <property type="entry name" value="CAP_GLY_2"/>
    <property type="match status" value="1"/>
</dbReference>
<keyword evidence="6" id="KW-0206">Cytoskeleton</keyword>
<evidence type="ECO:0000256" key="3">
    <source>
        <dbReference type="ARBA" id="ARBA00022701"/>
    </source>
</evidence>
<name>A0ABR3ATT5_PHYBL</name>
<evidence type="ECO:0000256" key="7">
    <source>
        <dbReference type="SAM" id="Coils"/>
    </source>
</evidence>
<evidence type="ECO:0000313" key="11">
    <source>
        <dbReference type="Proteomes" id="UP001448207"/>
    </source>
</evidence>
<feature type="domain" description="CAP-Gly" evidence="9">
    <location>
        <begin position="11"/>
        <end position="54"/>
    </location>
</feature>
<evidence type="ECO:0000256" key="1">
    <source>
        <dbReference type="ARBA" id="ARBA00004245"/>
    </source>
</evidence>
<feature type="region of interest" description="Disordered" evidence="8">
    <location>
        <begin position="816"/>
        <end position="835"/>
    </location>
</feature>
<dbReference type="Gene3D" id="2.30.30.190">
    <property type="entry name" value="CAP Gly-rich-like domain"/>
    <property type="match status" value="1"/>
</dbReference>